<dbReference type="SUPFAM" id="SSF52129">
    <property type="entry name" value="Caspase-like"/>
    <property type="match status" value="1"/>
</dbReference>
<dbReference type="InterPro" id="IPR002138">
    <property type="entry name" value="Pept_C14_p10"/>
</dbReference>
<evidence type="ECO:0000259" key="5">
    <source>
        <dbReference type="PROSITE" id="PS50208"/>
    </source>
</evidence>
<evidence type="ECO:0000256" key="2">
    <source>
        <dbReference type="ARBA" id="ARBA00022703"/>
    </source>
</evidence>
<evidence type="ECO:0000259" key="4">
    <source>
        <dbReference type="PROSITE" id="PS50207"/>
    </source>
</evidence>
<dbReference type="GO" id="GO:0005737">
    <property type="term" value="C:cytoplasm"/>
    <property type="evidence" value="ECO:0007669"/>
    <property type="project" value="UniProtKB-ARBA"/>
</dbReference>
<dbReference type="Gene3D" id="3.30.70.1470">
    <property type="entry name" value="Caspase-like"/>
    <property type="match status" value="1"/>
</dbReference>
<dbReference type="GO" id="GO:0006915">
    <property type="term" value="P:apoptotic process"/>
    <property type="evidence" value="ECO:0007669"/>
    <property type="project" value="UniProtKB-KW"/>
</dbReference>
<dbReference type="InterPro" id="IPR015917">
    <property type="entry name" value="Pept_C14A"/>
</dbReference>
<dbReference type="Proteomes" id="UP000683360">
    <property type="component" value="Unassembled WGS sequence"/>
</dbReference>
<dbReference type="GO" id="GO:0004197">
    <property type="term" value="F:cysteine-type endopeptidase activity"/>
    <property type="evidence" value="ECO:0007669"/>
    <property type="project" value="InterPro"/>
</dbReference>
<dbReference type="PRINTS" id="PR00376">
    <property type="entry name" value="IL1BCENZYME"/>
</dbReference>
<organism evidence="6 7">
    <name type="scientific">Mytilus edulis</name>
    <name type="common">Blue mussel</name>
    <dbReference type="NCBI Taxonomy" id="6550"/>
    <lineage>
        <taxon>Eukaryota</taxon>
        <taxon>Metazoa</taxon>
        <taxon>Spiralia</taxon>
        <taxon>Lophotrochozoa</taxon>
        <taxon>Mollusca</taxon>
        <taxon>Bivalvia</taxon>
        <taxon>Autobranchia</taxon>
        <taxon>Pteriomorphia</taxon>
        <taxon>Mytilida</taxon>
        <taxon>Mytiloidea</taxon>
        <taxon>Mytilidae</taxon>
        <taxon>Mytilinae</taxon>
        <taxon>Mytilus</taxon>
    </lineage>
</organism>
<dbReference type="SMART" id="SM00115">
    <property type="entry name" value="CASc"/>
    <property type="match status" value="1"/>
</dbReference>
<dbReference type="Gene3D" id="3.40.50.1460">
    <property type="match status" value="1"/>
</dbReference>
<dbReference type="OrthoDB" id="6140544at2759"/>
<dbReference type="EMBL" id="CAJPWZ010001215">
    <property type="protein sequence ID" value="CAG2209875.1"/>
    <property type="molecule type" value="Genomic_DNA"/>
</dbReference>
<dbReference type="PROSITE" id="PS01121">
    <property type="entry name" value="CASPASE_HIS"/>
    <property type="match status" value="1"/>
</dbReference>
<keyword evidence="6" id="KW-0378">Hydrolase</keyword>
<evidence type="ECO:0000256" key="1">
    <source>
        <dbReference type="ARBA" id="ARBA00010134"/>
    </source>
</evidence>
<keyword evidence="2" id="KW-0053">Apoptosis</keyword>
<evidence type="ECO:0000256" key="3">
    <source>
        <dbReference type="RuleBase" id="RU003971"/>
    </source>
</evidence>
<dbReference type="GO" id="GO:0043067">
    <property type="term" value="P:regulation of programmed cell death"/>
    <property type="evidence" value="ECO:0007669"/>
    <property type="project" value="UniProtKB-ARBA"/>
</dbReference>
<reference evidence="6" key="1">
    <citation type="submission" date="2021-03" db="EMBL/GenBank/DDBJ databases">
        <authorList>
            <person name="Bekaert M."/>
        </authorList>
    </citation>
    <scope>NUCLEOTIDE SEQUENCE</scope>
</reference>
<dbReference type="GO" id="GO:0006508">
    <property type="term" value="P:proteolysis"/>
    <property type="evidence" value="ECO:0007669"/>
    <property type="project" value="InterPro"/>
</dbReference>
<accession>A0A8S3RSZ3</accession>
<evidence type="ECO:0000313" key="7">
    <source>
        <dbReference type="Proteomes" id="UP000683360"/>
    </source>
</evidence>
<dbReference type="InterPro" id="IPR001309">
    <property type="entry name" value="Pept_C14_p20"/>
</dbReference>
<gene>
    <name evidence="6" type="ORF">MEDL_23953</name>
</gene>
<dbReference type="GO" id="GO:0051604">
    <property type="term" value="P:protein maturation"/>
    <property type="evidence" value="ECO:0007669"/>
    <property type="project" value="UniProtKB-ARBA"/>
</dbReference>
<dbReference type="InterPro" id="IPR011600">
    <property type="entry name" value="Pept_C14_caspase"/>
</dbReference>
<protein>
    <submittedName>
        <fullName evidence="6">CASP8</fullName>
        <ecNumber evidence="6">3.4.22.61</ecNumber>
    </submittedName>
</protein>
<dbReference type="PANTHER" id="PTHR48169">
    <property type="entry name" value="DED DOMAIN-CONTAINING PROTEIN"/>
    <property type="match status" value="1"/>
</dbReference>
<dbReference type="EC" id="3.4.22.61" evidence="6"/>
<feature type="domain" description="Caspase family p10" evidence="4">
    <location>
        <begin position="273"/>
        <end position="355"/>
    </location>
</feature>
<evidence type="ECO:0000313" key="6">
    <source>
        <dbReference type="EMBL" id="CAG2209875.1"/>
    </source>
</evidence>
<dbReference type="PANTHER" id="PTHR48169:SF7">
    <property type="entry name" value="CASPASE 10"/>
    <property type="match status" value="1"/>
</dbReference>
<comment type="caution">
    <text evidence="6">The sequence shown here is derived from an EMBL/GenBank/DDBJ whole genome shotgun (WGS) entry which is preliminary data.</text>
</comment>
<dbReference type="Pfam" id="PF00656">
    <property type="entry name" value="Peptidase_C14"/>
    <property type="match status" value="1"/>
</dbReference>
<proteinExistence type="inferred from homology"/>
<dbReference type="AlphaFoldDB" id="A0A8S3RSZ3"/>
<dbReference type="InterPro" id="IPR029030">
    <property type="entry name" value="Caspase-like_dom_sf"/>
</dbReference>
<dbReference type="InterPro" id="IPR016129">
    <property type="entry name" value="Caspase_his_AS"/>
</dbReference>
<keyword evidence="7" id="KW-1185">Reference proteome</keyword>
<feature type="domain" description="Caspase family p20" evidence="5">
    <location>
        <begin position="145"/>
        <end position="244"/>
    </location>
</feature>
<comment type="similarity">
    <text evidence="1 3">Belongs to the peptidase C14A family.</text>
</comment>
<dbReference type="PROSITE" id="PS50207">
    <property type="entry name" value="CASPASE_P10"/>
    <property type="match status" value="1"/>
</dbReference>
<name>A0A8S3RSZ3_MYTED</name>
<dbReference type="PROSITE" id="PS50208">
    <property type="entry name" value="CASPASE_P20"/>
    <property type="match status" value="1"/>
</dbReference>
<sequence length="360" mass="41295">MQCTEDTIVTTNACLRDQIRCKPLVDFMSSQTATQIRLSTSELVLECTDTFKRSEGNEEKTVNFESFPISSTLPDWLIGSNRALLFHLYQRGIMKYELMRLRTFETAVSYRAIRMALGTEYTNKLITEDTTREMFREIEMTVHNYTRLAIIINNELFNGDMENRTGTQKDGDKLKELWNNLKFKVMYHINKTAADILQIASDIAQLDHTTYDCVVFCIMTHGGYGVLYGTDCVPLEIQKIVNFFEVAIVQRQQLSQDSSDIDADTRKDIIADEADILICFSTVSGSVSYRCPQNGTWFINSLVKNLRLYSKSYDLQTILVIVNNDVGRNHSQKAAISTNKFLCRSVLYVNLYFLVDDCFI</sequence>